<gene>
    <name evidence="3" type="ORF">BG006_008782</name>
</gene>
<dbReference type="Proteomes" id="UP000696485">
    <property type="component" value="Unassembled WGS sequence"/>
</dbReference>
<keyword evidence="4" id="KW-1185">Reference proteome</keyword>
<sequence length="339" mass="36203">MRISSIILLSSAALALLVQAENASPNASITVPVLAEPVAASPDHDAKAQAQTSMQVNTDAKDEKKPAEVPPKEEAANDAKANKNNNETKDTKDNMDTKDTKDTKDTEDAKNKETEPRPVGKGIVVTTTSFSKSTNGGFLANLLGIDMDMNIGDDGKDKMETVKKMNGDLGNEMVILDDVPLYGDADYVPRPLPAQPTGQPPCPPLMFLDQVVWDMQGSSSEIIEVSSPPTRPPVPAPVTTPVLRDATAPATLPGTEVVDQSALADATVHADGVRICLLGICIGGPEDKDKDDDGPKPRKKRIRHNMRKFLRKVAKRSPLSIDGQTGCPIPSTMAQDVKP</sequence>
<keyword evidence="2" id="KW-0732">Signal</keyword>
<feature type="region of interest" description="Disordered" evidence="1">
    <location>
        <begin position="40"/>
        <end position="123"/>
    </location>
</feature>
<comment type="caution">
    <text evidence="3">The sequence shown here is derived from an EMBL/GenBank/DDBJ whole genome shotgun (WGS) entry which is preliminary data.</text>
</comment>
<name>A0A9P5VJC3_9FUNG</name>
<proteinExistence type="predicted"/>
<dbReference type="AlphaFoldDB" id="A0A9P5VJC3"/>
<protein>
    <submittedName>
        <fullName evidence="3">Uncharacterized protein</fullName>
    </submittedName>
</protein>
<evidence type="ECO:0000313" key="3">
    <source>
        <dbReference type="EMBL" id="KAF9327969.1"/>
    </source>
</evidence>
<feature type="compositionally biased region" description="Basic and acidic residues" evidence="1">
    <location>
        <begin position="59"/>
        <end position="118"/>
    </location>
</feature>
<evidence type="ECO:0000313" key="4">
    <source>
        <dbReference type="Proteomes" id="UP000696485"/>
    </source>
</evidence>
<feature type="compositionally biased region" description="Basic and acidic residues" evidence="1">
    <location>
        <begin position="286"/>
        <end position="296"/>
    </location>
</feature>
<evidence type="ECO:0000256" key="1">
    <source>
        <dbReference type="SAM" id="MobiDB-lite"/>
    </source>
</evidence>
<feature type="chain" id="PRO_5040386193" evidence="2">
    <location>
        <begin position="21"/>
        <end position="339"/>
    </location>
</feature>
<feature type="signal peptide" evidence="2">
    <location>
        <begin position="1"/>
        <end position="20"/>
    </location>
</feature>
<organism evidence="3 4">
    <name type="scientific">Podila minutissima</name>
    <dbReference type="NCBI Taxonomy" id="64525"/>
    <lineage>
        <taxon>Eukaryota</taxon>
        <taxon>Fungi</taxon>
        <taxon>Fungi incertae sedis</taxon>
        <taxon>Mucoromycota</taxon>
        <taxon>Mortierellomycotina</taxon>
        <taxon>Mortierellomycetes</taxon>
        <taxon>Mortierellales</taxon>
        <taxon>Mortierellaceae</taxon>
        <taxon>Podila</taxon>
    </lineage>
</organism>
<feature type="compositionally biased region" description="Basic residues" evidence="1">
    <location>
        <begin position="297"/>
        <end position="315"/>
    </location>
</feature>
<feature type="compositionally biased region" description="Polar residues" evidence="1">
    <location>
        <begin position="49"/>
        <end position="58"/>
    </location>
</feature>
<accession>A0A9P5VJC3</accession>
<evidence type="ECO:0000256" key="2">
    <source>
        <dbReference type="SAM" id="SignalP"/>
    </source>
</evidence>
<dbReference type="EMBL" id="JAAAUY010000608">
    <property type="protein sequence ID" value="KAF9327969.1"/>
    <property type="molecule type" value="Genomic_DNA"/>
</dbReference>
<reference evidence="3" key="1">
    <citation type="journal article" date="2020" name="Fungal Divers.">
        <title>Resolving the Mortierellaceae phylogeny through synthesis of multi-gene phylogenetics and phylogenomics.</title>
        <authorList>
            <person name="Vandepol N."/>
            <person name="Liber J."/>
            <person name="Desiro A."/>
            <person name="Na H."/>
            <person name="Kennedy M."/>
            <person name="Barry K."/>
            <person name="Grigoriev I.V."/>
            <person name="Miller A.N."/>
            <person name="O'Donnell K."/>
            <person name="Stajich J.E."/>
            <person name="Bonito G."/>
        </authorList>
    </citation>
    <scope>NUCLEOTIDE SEQUENCE</scope>
    <source>
        <strain evidence="3">NVP1</strain>
    </source>
</reference>
<feature type="region of interest" description="Disordered" evidence="1">
    <location>
        <begin position="286"/>
        <end position="339"/>
    </location>
</feature>